<proteinExistence type="predicted"/>
<dbReference type="PROSITE" id="PS51608">
    <property type="entry name" value="SAM_MT_UBIE"/>
    <property type="match status" value="1"/>
</dbReference>
<feature type="compositionally biased region" description="Low complexity" evidence="4">
    <location>
        <begin position="1"/>
        <end position="30"/>
    </location>
</feature>
<protein>
    <recommendedName>
        <fullName evidence="7">Methyltransferase domain-containing protein</fullName>
    </recommendedName>
</protein>
<evidence type="ECO:0000313" key="6">
    <source>
        <dbReference type="Proteomes" id="UP001632038"/>
    </source>
</evidence>
<comment type="caution">
    <text evidence="5">The sequence shown here is derived from an EMBL/GenBank/DDBJ whole genome shotgun (WGS) entry which is preliminary data.</text>
</comment>
<keyword evidence="1" id="KW-0489">Methyltransferase</keyword>
<dbReference type="PANTHER" id="PTHR43591">
    <property type="entry name" value="METHYLTRANSFERASE"/>
    <property type="match status" value="1"/>
</dbReference>
<dbReference type="AlphaFoldDB" id="A0ABD3E1K0"/>
<gene>
    <name evidence="5" type="ORF">CASFOL_009171</name>
</gene>
<keyword evidence="6" id="KW-1185">Reference proteome</keyword>
<dbReference type="EMBL" id="JAVIJP010000010">
    <property type="protein sequence ID" value="KAL3646999.1"/>
    <property type="molecule type" value="Genomic_DNA"/>
</dbReference>
<dbReference type="InterPro" id="IPR004033">
    <property type="entry name" value="UbiE/COQ5_MeTrFase"/>
</dbReference>
<dbReference type="GO" id="GO:0032259">
    <property type="term" value="P:methylation"/>
    <property type="evidence" value="ECO:0007669"/>
    <property type="project" value="UniProtKB-KW"/>
</dbReference>
<evidence type="ECO:0008006" key="7">
    <source>
        <dbReference type="Google" id="ProtNLM"/>
    </source>
</evidence>
<organism evidence="5 6">
    <name type="scientific">Castilleja foliolosa</name>
    <dbReference type="NCBI Taxonomy" id="1961234"/>
    <lineage>
        <taxon>Eukaryota</taxon>
        <taxon>Viridiplantae</taxon>
        <taxon>Streptophyta</taxon>
        <taxon>Embryophyta</taxon>
        <taxon>Tracheophyta</taxon>
        <taxon>Spermatophyta</taxon>
        <taxon>Magnoliopsida</taxon>
        <taxon>eudicotyledons</taxon>
        <taxon>Gunneridae</taxon>
        <taxon>Pentapetalae</taxon>
        <taxon>asterids</taxon>
        <taxon>lamiids</taxon>
        <taxon>Lamiales</taxon>
        <taxon>Orobanchaceae</taxon>
        <taxon>Pedicularideae</taxon>
        <taxon>Castillejinae</taxon>
        <taxon>Castilleja</taxon>
    </lineage>
</organism>
<keyword evidence="2" id="KW-0808">Transferase</keyword>
<name>A0ABD3E1K0_9LAMI</name>
<feature type="region of interest" description="Disordered" evidence="4">
    <location>
        <begin position="1"/>
        <end position="37"/>
    </location>
</feature>
<dbReference type="PANTHER" id="PTHR43591:SF24">
    <property type="entry name" value="2-METHOXY-6-POLYPRENYL-1,4-BENZOQUINOL METHYLASE, MITOCHONDRIAL"/>
    <property type="match status" value="1"/>
</dbReference>
<dbReference type="GO" id="GO:0008168">
    <property type="term" value="F:methyltransferase activity"/>
    <property type="evidence" value="ECO:0007669"/>
    <property type="project" value="UniProtKB-KW"/>
</dbReference>
<dbReference type="Gene3D" id="3.40.50.150">
    <property type="entry name" value="Vaccinia Virus protein VP39"/>
    <property type="match status" value="1"/>
</dbReference>
<evidence type="ECO:0000256" key="1">
    <source>
        <dbReference type="ARBA" id="ARBA00022603"/>
    </source>
</evidence>
<keyword evidence="3" id="KW-0949">S-adenosyl-L-methionine</keyword>
<dbReference type="SUPFAM" id="SSF53335">
    <property type="entry name" value="S-adenosyl-L-methionine-dependent methyltransferases"/>
    <property type="match status" value="1"/>
</dbReference>
<accession>A0ABD3E1K0</accession>
<dbReference type="Pfam" id="PF01209">
    <property type="entry name" value="Ubie_methyltran"/>
    <property type="match status" value="1"/>
</dbReference>
<dbReference type="InterPro" id="IPR029063">
    <property type="entry name" value="SAM-dependent_MTases_sf"/>
</dbReference>
<reference evidence="6" key="1">
    <citation type="journal article" date="2024" name="IScience">
        <title>Strigolactones Initiate the Formation of Haustorium-like Structures in Castilleja.</title>
        <authorList>
            <person name="Buerger M."/>
            <person name="Peterson D."/>
            <person name="Chory J."/>
        </authorList>
    </citation>
    <scope>NUCLEOTIDE SEQUENCE [LARGE SCALE GENOMIC DNA]</scope>
</reference>
<evidence type="ECO:0000256" key="3">
    <source>
        <dbReference type="ARBA" id="ARBA00022691"/>
    </source>
</evidence>
<evidence type="ECO:0000313" key="5">
    <source>
        <dbReference type="EMBL" id="KAL3646999.1"/>
    </source>
</evidence>
<evidence type="ECO:0000256" key="2">
    <source>
        <dbReference type="ARBA" id="ARBA00022679"/>
    </source>
</evidence>
<sequence>MASSSSSTPSHSSHPHQSPYSYPHPHSNPSLLQKTRAHSETLPMIQAYEEKWYSSIEDRSNPSGGRKSLSPSPSAVMVHGGDWLRFGLRRRWVPGGMRRRNGEKYSGGGLQLFELLSSLNVSRLLELLLNDLLSLGAHRVWKRMTVSWSGAKEGDTVLDVCCGSGGLAFLLSEKVGINGKVFALDFSKEQLHVAESRQSKRSKTCYKNIEWIEGDAVDLEFSASFFDAATIGYGLRKCIR</sequence>
<dbReference type="CDD" id="cd02440">
    <property type="entry name" value="AdoMet_MTases"/>
    <property type="match status" value="1"/>
</dbReference>
<evidence type="ECO:0000256" key="4">
    <source>
        <dbReference type="SAM" id="MobiDB-lite"/>
    </source>
</evidence>
<dbReference type="Proteomes" id="UP001632038">
    <property type="component" value="Unassembled WGS sequence"/>
</dbReference>